<protein>
    <submittedName>
        <fullName evidence="2">Antitoxin component YwqK of YwqJK toxin-antitoxin module</fullName>
    </submittedName>
</protein>
<dbReference type="OrthoDB" id="830908at2"/>
<accession>A0A495EAX6</accession>
<keyword evidence="1" id="KW-0732">Signal</keyword>
<name>A0A495EAX6_9FLAO</name>
<sequence length="851" mass="98966">MMKVVKSLKQLIIVVAVVLYSTTNIVAQQDTLWYDSKWKKTTQENASYYRPPVKAEGDFFRVKDYYKSGILQMNALSKYVDKDFWEGKVTWYKENGKAYQEGTYKNNKLDGEYISYIQDKKIISTYKNGKYVSGETNLNYSSYYIYFKEIEDGFKRTYHNGDLNGLRYEEYLDKEHKKKYTKYYDKKGELLGESKYLSNGNKAGIEVYYNYNPFSISSIQYYSKGGAVLGKSVYYKSGNIREKFISEPSYKTVYYTTKGEELGSLTYTMINSYLSPNNGTQYTFKSNYSYSKKEDKKEEDWLSYSTVYEEGKIVESTEKYKNGKIKSHFTYKDGVKLLDVFYDEEGKEKSRLSYKNYKPYNGIQYNRDSKITYVDGDLIEEIKYYPETKIKFMVSKNDLQTYYDKKGKVLGTLTLRSGSYGSPEDGVKYSYYNGVYDRIEEYKAGRKIKVTTLRKGNNDAYYKAIEGYDSSGYNKEKEIRFYSNGKAQSNTVFKNYKPVLGVYFNEKGEKIGTYDFVTKEGKRYEFFYESDQIKEVEEIKNGKLISALTYERVYNYDKKGYEYVVVKDIDSSKDAKFFDKDGKLIAKATFKNGELYNGTTFDAKNRVLYTIKEGKKNGNYEKYDYNSSVLEKGAYKNNLKEGLFVTYNASGSKKSSVNYVNGKPEGDAIYYKGDEVLSKITYKNGKPYKGKVTNYNSYSDTYQEDTYVDGSLVKSIDTKKDGKIITTHTSKTNKEIVKYNLNDKKVLTYNLHNESLEGKVIGYDDEGNVERTAEFENGKLVAGKVKIKGQSYNTPSSYIFLIRTDTTFAIEQYNEDGLEYKAFEKVEKGIRLQHLYKLDSKTEYIYHTDLL</sequence>
<keyword evidence="3" id="KW-1185">Reference proteome</keyword>
<dbReference type="Proteomes" id="UP000269412">
    <property type="component" value="Unassembled WGS sequence"/>
</dbReference>
<gene>
    <name evidence="2" type="ORF">CLV91_0111</name>
</gene>
<reference evidence="2 3" key="1">
    <citation type="submission" date="2018-10" db="EMBL/GenBank/DDBJ databases">
        <title>Genomic Encyclopedia of Archaeal and Bacterial Type Strains, Phase II (KMG-II): from individual species to whole genera.</title>
        <authorList>
            <person name="Goeker M."/>
        </authorList>
    </citation>
    <scope>NUCLEOTIDE SEQUENCE [LARGE SCALE GENOMIC DNA]</scope>
    <source>
        <strain evidence="2 3">DSM 25230</strain>
    </source>
</reference>
<dbReference type="Gene3D" id="2.20.110.10">
    <property type="entry name" value="Histone H3 K4-specific methyltransferase SET7/9 N-terminal domain"/>
    <property type="match status" value="2"/>
</dbReference>
<evidence type="ECO:0000313" key="2">
    <source>
        <dbReference type="EMBL" id="RKR14042.1"/>
    </source>
</evidence>
<feature type="chain" id="PRO_5019805174" evidence="1">
    <location>
        <begin position="28"/>
        <end position="851"/>
    </location>
</feature>
<comment type="caution">
    <text evidence="2">The sequence shown here is derived from an EMBL/GenBank/DDBJ whole genome shotgun (WGS) entry which is preliminary data.</text>
</comment>
<dbReference type="AlphaFoldDB" id="A0A495EAX6"/>
<organism evidence="2 3">
    <name type="scientific">Maribacter vaceletii</name>
    <dbReference type="NCBI Taxonomy" id="1206816"/>
    <lineage>
        <taxon>Bacteria</taxon>
        <taxon>Pseudomonadati</taxon>
        <taxon>Bacteroidota</taxon>
        <taxon>Flavobacteriia</taxon>
        <taxon>Flavobacteriales</taxon>
        <taxon>Flavobacteriaceae</taxon>
        <taxon>Maribacter</taxon>
    </lineage>
</organism>
<proteinExistence type="predicted"/>
<dbReference type="SUPFAM" id="SSF82185">
    <property type="entry name" value="Histone H3 K4-specific methyltransferase SET7/9 N-terminal domain"/>
    <property type="match status" value="1"/>
</dbReference>
<feature type="signal peptide" evidence="1">
    <location>
        <begin position="1"/>
        <end position="27"/>
    </location>
</feature>
<evidence type="ECO:0000256" key="1">
    <source>
        <dbReference type="SAM" id="SignalP"/>
    </source>
</evidence>
<evidence type="ECO:0000313" key="3">
    <source>
        <dbReference type="Proteomes" id="UP000269412"/>
    </source>
</evidence>
<dbReference type="RefSeq" id="WP_147406394.1">
    <property type="nucleotide sequence ID" value="NZ_RBIQ01000007.1"/>
</dbReference>
<dbReference type="Pfam" id="PF07661">
    <property type="entry name" value="MORN_2"/>
    <property type="match status" value="3"/>
</dbReference>
<dbReference type="EMBL" id="RBIQ01000007">
    <property type="protein sequence ID" value="RKR14042.1"/>
    <property type="molecule type" value="Genomic_DNA"/>
</dbReference>
<dbReference type="InterPro" id="IPR011652">
    <property type="entry name" value="MORN_2"/>
</dbReference>